<dbReference type="PROSITE" id="PS00687">
    <property type="entry name" value="ALDEHYDE_DEHYDR_GLU"/>
    <property type="match status" value="1"/>
</dbReference>
<dbReference type="Proteomes" id="UP000298595">
    <property type="component" value="Chromosome"/>
</dbReference>
<evidence type="ECO:0000313" key="8">
    <source>
        <dbReference type="Proteomes" id="UP000298595"/>
    </source>
</evidence>
<dbReference type="GO" id="GO:0009450">
    <property type="term" value="P:gamma-aminobutyric acid catabolic process"/>
    <property type="evidence" value="ECO:0007669"/>
    <property type="project" value="InterPro"/>
</dbReference>
<dbReference type="InterPro" id="IPR015590">
    <property type="entry name" value="Aldehyde_DH_dom"/>
</dbReference>
<dbReference type="Gene3D" id="3.40.309.10">
    <property type="entry name" value="Aldehyde Dehydrogenase, Chain A, domain 2"/>
    <property type="match status" value="1"/>
</dbReference>
<evidence type="ECO:0000259" key="6">
    <source>
        <dbReference type="Pfam" id="PF00171"/>
    </source>
</evidence>
<keyword evidence="2 5" id="KW-0560">Oxidoreductase</keyword>
<evidence type="ECO:0000256" key="1">
    <source>
        <dbReference type="ARBA" id="ARBA00009986"/>
    </source>
</evidence>
<dbReference type="FunFam" id="3.40.605.10:FF:000005">
    <property type="entry name" value="Succinate-semialdehyde dehydrogenase I"/>
    <property type="match status" value="1"/>
</dbReference>
<dbReference type="GO" id="GO:0004777">
    <property type="term" value="F:succinate-semialdehyde dehydrogenase (NAD+) activity"/>
    <property type="evidence" value="ECO:0007669"/>
    <property type="project" value="TreeGrafter"/>
</dbReference>
<dbReference type="NCBIfam" id="TIGR01780">
    <property type="entry name" value="SSADH"/>
    <property type="match status" value="1"/>
</dbReference>
<gene>
    <name evidence="7" type="ORF">D3093_03575</name>
</gene>
<dbReference type="GO" id="GO:0005829">
    <property type="term" value="C:cytosol"/>
    <property type="evidence" value="ECO:0007669"/>
    <property type="project" value="TreeGrafter"/>
</dbReference>
<feature type="active site" evidence="4">
    <location>
        <position position="266"/>
    </location>
</feature>
<dbReference type="FunFam" id="3.40.605.10:FF:000026">
    <property type="entry name" value="Aldehyde dehydrogenase, putative"/>
    <property type="match status" value="1"/>
</dbReference>
<dbReference type="FunFam" id="3.40.309.10:FF:000004">
    <property type="entry name" value="Succinate-semialdehyde dehydrogenase I"/>
    <property type="match status" value="1"/>
</dbReference>
<dbReference type="InterPro" id="IPR016161">
    <property type="entry name" value="Ald_DH/histidinol_DH"/>
</dbReference>
<dbReference type="Pfam" id="PF00171">
    <property type="entry name" value="Aldedh"/>
    <property type="match status" value="1"/>
</dbReference>
<dbReference type="InterPro" id="IPR016160">
    <property type="entry name" value="Ald_DH_CS_CYS"/>
</dbReference>
<dbReference type="InterPro" id="IPR010102">
    <property type="entry name" value="Succ_semiAld_DH"/>
</dbReference>
<evidence type="ECO:0000256" key="2">
    <source>
        <dbReference type="ARBA" id="ARBA00023002"/>
    </source>
</evidence>
<protein>
    <submittedName>
        <fullName evidence="7">NADP-dependent succinate-semialdehyde dehydrogenase I</fullName>
    </submittedName>
</protein>
<proteinExistence type="inferred from homology"/>
<accession>A0A4D8PDR1</accession>
<dbReference type="RefSeq" id="WP_137114617.1">
    <property type="nucleotide sequence ID" value="NZ_CP032321.1"/>
</dbReference>
<sequence>MPYDSVDTARRLGLKDAELLRFQCFVDGRWIDADSGKTVEVTNPADGSVLGSVPMMGADETRRAIDAAERAWPAWRALTAKERAKTLRTWFDLMMANQEDIARIMTAEQGKPLAEARGEVAYAASFIEWFAEEGKRVYGDTIPQHLPGRRIVVTKEPIGVTAAITPWNFPAAMITRKAGPALAAGCPMVIKPATATPLTALAMAVLAERAGIPAGILAVVTGSARAIGGEMTGNPTVRKLTFTGSTEIGKELMAQCAGTVKKVSLELGGNAPFLVFNDADLDEAVKGAIASKYRNTGQTCVCANRLLVQSGVYDAFAAKLAEAVKALKVGPGLTTEGAQQGPLIDMAAVEKVEDHIRDATEKGARVVLGGKRHELGGSFFEPTILADVTPAMKVAREETFGPVAPLFRFETEEEAVRMANATEFGLAAYFYSRDIGRVWRVAEALEYGIVGINEGIISTEVAPFGGMKESGIGREGSKYGIEDYLEIKYLCMGGIGG</sequence>
<dbReference type="EMBL" id="CP032321">
    <property type="protein sequence ID" value="QCN94417.1"/>
    <property type="molecule type" value="Genomic_DNA"/>
</dbReference>
<feature type="domain" description="Aldehyde dehydrogenase" evidence="6">
    <location>
        <begin position="30"/>
        <end position="489"/>
    </location>
</feature>
<dbReference type="PANTHER" id="PTHR43353:SF5">
    <property type="entry name" value="SUCCINATE-SEMIALDEHYDE DEHYDROGENASE, MITOCHONDRIAL"/>
    <property type="match status" value="1"/>
</dbReference>
<dbReference type="NCBIfam" id="NF008415">
    <property type="entry name" value="PRK11241.1"/>
    <property type="match status" value="1"/>
</dbReference>
<dbReference type="KEGG" id="aare:D3093_03575"/>
<keyword evidence="3" id="KW-0558">Oxidation</keyword>
<dbReference type="Gene3D" id="3.40.605.10">
    <property type="entry name" value="Aldehyde Dehydrogenase, Chain A, domain 1"/>
    <property type="match status" value="1"/>
</dbReference>
<dbReference type="InterPro" id="IPR016162">
    <property type="entry name" value="Ald_DH_N"/>
</dbReference>
<organism evidence="7 8">
    <name type="scientific">Azospirillum argentinense</name>
    <dbReference type="NCBI Taxonomy" id="2970906"/>
    <lineage>
        <taxon>Bacteria</taxon>
        <taxon>Pseudomonadati</taxon>
        <taxon>Pseudomonadota</taxon>
        <taxon>Alphaproteobacteria</taxon>
        <taxon>Rhodospirillales</taxon>
        <taxon>Azospirillaceae</taxon>
        <taxon>Azospirillum</taxon>
    </lineage>
</organism>
<dbReference type="InterPro" id="IPR016163">
    <property type="entry name" value="Ald_DH_C"/>
</dbReference>
<evidence type="ECO:0000256" key="5">
    <source>
        <dbReference type="RuleBase" id="RU003345"/>
    </source>
</evidence>
<evidence type="ECO:0000256" key="4">
    <source>
        <dbReference type="PROSITE-ProRule" id="PRU10007"/>
    </source>
</evidence>
<evidence type="ECO:0000313" key="7">
    <source>
        <dbReference type="EMBL" id="QCN94417.1"/>
    </source>
</evidence>
<dbReference type="InterPro" id="IPR050740">
    <property type="entry name" value="Aldehyde_DH_Superfamily"/>
</dbReference>
<evidence type="ECO:0000256" key="3">
    <source>
        <dbReference type="ARBA" id="ARBA00023097"/>
    </source>
</evidence>
<comment type="similarity">
    <text evidence="1 5">Belongs to the aldehyde dehydrogenase family.</text>
</comment>
<dbReference type="PROSITE" id="PS00070">
    <property type="entry name" value="ALDEHYDE_DEHYDR_CYS"/>
    <property type="match status" value="1"/>
</dbReference>
<name>A0A4D8PDR1_9PROT</name>
<reference evidence="7 8" key="1">
    <citation type="submission" date="2018-09" db="EMBL/GenBank/DDBJ databases">
        <title>Whole genome based analysis of evolution and adaptive divergence in Indian and Brazilian strains of Azospirillum brasilense.</title>
        <authorList>
            <person name="Singh C."/>
            <person name="Tripathi A.K."/>
        </authorList>
    </citation>
    <scope>NUCLEOTIDE SEQUENCE [LARGE SCALE GENOMIC DNA]</scope>
    <source>
        <strain evidence="7 8">MTCC4035</strain>
    </source>
</reference>
<dbReference type="InterPro" id="IPR029510">
    <property type="entry name" value="Ald_DH_CS_GLU"/>
</dbReference>
<dbReference type="PANTHER" id="PTHR43353">
    <property type="entry name" value="SUCCINATE-SEMIALDEHYDE DEHYDROGENASE, MITOCHONDRIAL"/>
    <property type="match status" value="1"/>
</dbReference>
<dbReference type="CDD" id="cd07103">
    <property type="entry name" value="ALDH_F5_SSADH_GabD"/>
    <property type="match status" value="1"/>
</dbReference>
<dbReference type="AlphaFoldDB" id="A0A4D8PDR1"/>
<dbReference type="SUPFAM" id="SSF53720">
    <property type="entry name" value="ALDH-like"/>
    <property type="match status" value="1"/>
</dbReference>